<name>A0ABD5VX52_9EURY</name>
<sequence>MGRAQSETQQLLAFIVGVTVLLAVLPTALGFAGVDIRDGSLSGDQATTEDEHDDGALVVLSSYGTAINDDRTSVGVVEVLVTPAAESVSVSDVTVTWDGADQYLLTPPQVGAGDASFGVDPLDGGTELQPGERLVFQFDCGTDDIEGAQHVGDRLTLGEAVTLTITTGTGAETTTTLRVPDPLPPGLAVRL</sequence>
<dbReference type="RefSeq" id="WP_267163570.1">
    <property type="nucleotide sequence ID" value="NZ_CP112972.1"/>
</dbReference>
<keyword evidence="1" id="KW-0472">Membrane</keyword>
<evidence type="ECO:0000256" key="1">
    <source>
        <dbReference type="SAM" id="Phobius"/>
    </source>
</evidence>
<reference evidence="2 3" key="1">
    <citation type="journal article" date="2019" name="Int. J. Syst. Evol. Microbiol.">
        <title>The Global Catalogue of Microorganisms (GCM) 10K type strain sequencing project: providing services to taxonomists for standard genome sequencing and annotation.</title>
        <authorList>
            <consortium name="The Broad Institute Genomics Platform"/>
            <consortium name="The Broad Institute Genome Sequencing Center for Infectious Disease"/>
            <person name="Wu L."/>
            <person name="Ma J."/>
        </authorList>
    </citation>
    <scope>NUCLEOTIDE SEQUENCE [LARGE SCALE GENOMIC DNA]</scope>
    <source>
        <strain evidence="2 3">JCM 30072</strain>
    </source>
</reference>
<dbReference type="AlphaFoldDB" id="A0ABD5VX52"/>
<keyword evidence="3" id="KW-1185">Reference proteome</keyword>
<gene>
    <name evidence="2" type="ORF">ACFQQG_05895</name>
</gene>
<evidence type="ECO:0000313" key="3">
    <source>
        <dbReference type="Proteomes" id="UP001596445"/>
    </source>
</evidence>
<comment type="caution">
    <text evidence="2">The sequence shown here is derived from an EMBL/GenBank/DDBJ whole genome shotgun (WGS) entry which is preliminary data.</text>
</comment>
<organism evidence="2 3">
    <name type="scientific">Halovenus salina</name>
    <dbReference type="NCBI Taxonomy" id="1510225"/>
    <lineage>
        <taxon>Archaea</taxon>
        <taxon>Methanobacteriati</taxon>
        <taxon>Methanobacteriota</taxon>
        <taxon>Stenosarchaea group</taxon>
        <taxon>Halobacteria</taxon>
        <taxon>Halobacteriales</taxon>
        <taxon>Haloarculaceae</taxon>
        <taxon>Halovenus</taxon>
    </lineage>
</organism>
<keyword evidence="1" id="KW-1133">Transmembrane helix</keyword>
<keyword evidence="1" id="KW-0812">Transmembrane</keyword>
<dbReference type="GeneID" id="76629706"/>
<dbReference type="EMBL" id="JBHSZI010000001">
    <property type="protein sequence ID" value="MFC7057785.1"/>
    <property type="molecule type" value="Genomic_DNA"/>
</dbReference>
<dbReference type="Proteomes" id="UP001596445">
    <property type="component" value="Unassembled WGS sequence"/>
</dbReference>
<accession>A0ABD5VX52</accession>
<evidence type="ECO:0000313" key="2">
    <source>
        <dbReference type="EMBL" id="MFC7057785.1"/>
    </source>
</evidence>
<feature type="transmembrane region" description="Helical" evidence="1">
    <location>
        <begin position="12"/>
        <end position="34"/>
    </location>
</feature>
<proteinExistence type="predicted"/>
<protein>
    <recommendedName>
        <fullName evidence="4">Flagellin N-terminal-like domain-containing protein</fullName>
    </recommendedName>
</protein>
<evidence type="ECO:0008006" key="4">
    <source>
        <dbReference type="Google" id="ProtNLM"/>
    </source>
</evidence>